<dbReference type="Gene3D" id="3.30.1380.10">
    <property type="match status" value="1"/>
</dbReference>
<keyword evidence="2" id="KW-1185">Reference proteome</keyword>
<organism evidence="1 2">
    <name type="scientific">Zooshikella ganghwensis</name>
    <dbReference type="NCBI Taxonomy" id="202772"/>
    <lineage>
        <taxon>Bacteria</taxon>
        <taxon>Pseudomonadati</taxon>
        <taxon>Pseudomonadota</taxon>
        <taxon>Gammaproteobacteria</taxon>
        <taxon>Oceanospirillales</taxon>
        <taxon>Zooshikellaceae</taxon>
        <taxon>Zooshikella</taxon>
    </lineage>
</organism>
<dbReference type="SUPFAM" id="SSF55166">
    <property type="entry name" value="Hedgehog/DD-peptidase"/>
    <property type="match status" value="1"/>
</dbReference>
<protein>
    <submittedName>
        <fullName evidence="1">Peptidase M15A</fullName>
    </submittedName>
</protein>
<dbReference type="AlphaFoldDB" id="A0A4P9VFU6"/>
<accession>A0A4P9VFU6</accession>
<name>A0A4P9VFU6_9GAMM</name>
<dbReference type="InterPro" id="IPR009045">
    <property type="entry name" value="Zn_M74/Hedgehog-like"/>
</dbReference>
<reference evidence="1 2" key="1">
    <citation type="submission" date="2017-04" db="EMBL/GenBank/DDBJ databases">
        <title>Draft genome sequence of Zooshikella ganghwensis VG4 isolated from Red Sea sediments.</title>
        <authorList>
            <person name="Rehman Z."/>
            <person name="Alam I."/>
            <person name="Kamau A."/>
            <person name="Bajic V."/>
            <person name="Leiknes T."/>
        </authorList>
    </citation>
    <scope>NUCLEOTIDE SEQUENCE [LARGE SCALE GENOMIC DNA]</scope>
    <source>
        <strain evidence="1 2">VG4</strain>
    </source>
</reference>
<gene>
    <name evidence="1" type="ORF">B9G39_29815</name>
</gene>
<evidence type="ECO:0000313" key="2">
    <source>
        <dbReference type="Proteomes" id="UP000257039"/>
    </source>
</evidence>
<sequence>MQPDFMTRLIELRILCGFPLPVTSGYRCANHPEEKKKTTPGAHSLGCAVDIACQGEQALIVLKHALTLGFAGIGIKQKRWQSFYSFGYGPKTATRPRPWIWSY</sequence>
<dbReference type="Proteomes" id="UP000257039">
    <property type="component" value="Unassembled WGS sequence"/>
</dbReference>
<dbReference type="EMBL" id="NDXW01000012">
    <property type="protein sequence ID" value="RDH41199.1"/>
    <property type="molecule type" value="Genomic_DNA"/>
</dbReference>
<comment type="caution">
    <text evidence="1">The sequence shown here is derived from an EMBL/GenBank/DDBJ whole genome shotgun (WGS) entry which is preliminary data.</text>
</comment>
<proteinExistence type="predicted"/>
<evidence type="ECO:0000313" key="1">
    <source>
        <dbReference type="EMBL" id="RDH41199.1"/>
    </source>
</evidence>